<feature type="domain" description="DUF6531" evidence="3">
    <location>
        <begin position="328"/>
        <end position="400"/>
    </location>
</feature>
<keyword evidence="1" id="KW-0677">Repeat</keyword>
<feature type="region of interest" description="Disordered" evidence="2">
    <location>
        <begin position="248"/>
        <end position="337"/>
    </location>
</feature>
<evidence type="ECO:0000256" key="2">
    <source>
        <dbReference type="SAM" id="MobiDB-lite"/>
    </source>
</evidence>
<organism evidence="6 7">
    <name type="scientific">Amycolatopsis acidicola</name>
    <dbReference type="NCBI Taxonomy" id="2596893"/>
    <lineage>
        <taxon>Bacteria</taxon>
        <taxon>Bacillati</taxon>
        <taxon>Actinomycetota</taxon>
        <taxon>Actinomycetes</taxon>
        <taxon>Pseudonocardiales</taxon>
        <taxon>Pseudonocardiaceae</taxon>
        <taxon>Amycolatopsis</taxon>
    </lineage>
</organism>
<dbReference type="Pfam" id="PF25547">
    <property type="entry name" value="WXG100_2"/>
    <property type="match status" value="1"/>
</dbReference>
<dbReference type="SUPFAM" id="SSF69304">
    <property type="entry name" value="Tricorn protease N-terminal domain"/>
    <property type="match status" value="2"/>
</dbReference>
<dbReference type="InterPro" id="IPR031325">
    <property type="entry name" value="RHS_repeat"/>
</dbReference>
<sequence>MTNPLVAQEKSSTTAMSGVPILEDAKTIKDGIESGNWASTVLGVAGAAMDTLAMVADPFGAILAAGVGWLMEHVGPLKEALDKLAGDPDKITAHSETWKNVAKELGDVSADLAKQVKADVQSWTGPGADAYRTQAEDVAKVLEGASQACDGASSGVKTAGEVVAAVRSLVRDIIAQVVGHMISWALQVLFTLGIGLAWVVPQVVSLVAKTAKQIAELIKNLTKALGELGKLLGKAGKLFGDASKAMKNLKAGPKANPGKVDTLPSGARDIKDPGSGGTTPSGAKDKPGDSGSSSSTRDGGDGKTETSSARPDDPQTAGRNEGCKPGSGDPVDPATGDMFQSFTDVRIDAPLALVLRRSHISAYRAGRSFGRGWASTVDQRLEFDAKGVVFTAEDGALLVYPNPPATGAEVLPEAGERWPLSRTAEGYRIVQPLAGRALHFGPEADGLSPVSAVLDLNGDRIDFDRDEGGLTAIRHSGGHHLEVRTENGLVTEFLLRDGENTISLVRYSYEDGRLTEVTNSSGRPMRFGYDASGRVTRWEDRNGEWYAYHYDGSGRVVRTEGSGGALTGEWEYEGSTTVYTDAEGHATRFEFNEAHQLVRETDPLGNVTLSEWDEYNRLLSRTDPLGRTYRYEYTEQGEIARITRPDGTQEFAEFDEQGRRTTVVDADGAVWRYLYDERGYLAAVVDPAGARIAYGIDENGRLVAVTDPLGGVLRMENDAAGRVVAITDRQGGTTRYTRDQFGRVATITDPLGGVTTLRWTVEGGLLSRTLPDGSTEELRRDAEGNEVGLVDAQGRMIRVETTHFDLPASETRPDGSRLEYEYDSALRLTAVRDTNGLSWRYQYDAAGRLVAETDFDGRRLRYGYDAAGQLVESVNGAGEVTRFVRDPLGNVVEKRWGDQVATFEYDPAERLVRAVNADAEVVIERDVLGRELREIVNGRVLESRYDAAGRRVYRRTPTGSESVWDYDVDHQATGLRTAGRLLSFGLDVAGREVERLLDTGIVLAQRWDARNRLAEQHVSVVAGGGTQVNQIQQRRYRYRADDHVEAIDDRLAGNRAFDLDGSGRVTGVRGAGRSERYAYDGAGNVVDAAWQGVEPDAQGPRAYQGTRLQSAGGLTYRYDAQGRVVMRQRKRLSRKPDTWHFSYDAEDRLIGAVTPDGTRWRYRYDALGRRVAKQRLAPDGVTVAEQLDFTWDDATLVEQVHNGQRATTWNYQEKTGTPITQAERVRTARAEWVDAEFYSIVTDIIGTPTELVDVRGNLAWQAKSTLWGEQLPAPPSRASTPLRFPGQYFDAETGLHYNVHRYYDPATARFTSNDPLGLAPSPNPAAYVHNPVTWMDPLGLTGSPGGCSGGSREYWYRNLAPEDDPRLGLYAKDPLKGRHSSGGPLFKQDGSVNYDKMGTPAGHVGSGSRPGFKDRFISVTKSLEVAERWRQPGQRMVAIDAKKYRKDNPGAGSVLDVSTPEGRAESTRLFGGNWGTTATNNATSSQEVLLGGSVQVDAMSMVHPR</sequence>
<dbReference type="Pfam" id="PF20148">
    <property type="entry name" value="DUF6531"/>
    <property type="match status" value="1"/>
</dbReference>
<evidence type="ECO:0000259" key="3">
    <source>
        <dbReference type="Pfam" id="PF20148"/>
    </source>
</evidence>
<gene>
    <name evidence="6" type="ORF">FPZ12_031345</name>
</gene>
<dbReference type="EMBL" id="VMNW02000063">
    <property type="protein sequence ID" value="KAA9154674.1"/>
    <property type="molecule type" value="Genomic_DNA"/>
</dbReference>
<dbReference type="NCBIfam" id="TIGR01643">
    <property type="entry name" value="YD_repeat_2x"/>
    <property type="match status" value="12"/>
</dbReference>
<dbReference type="InterPro" id="IPR057746">
    <property type="entry name" value="CpnT-like_N"/>
</dbReference>
<evidence type="ECO:0000313" key="6">
    <source>
        <dbReference type="EMBL" id="KAA9154674.1"/>
    </source>
</evidence>
<dbReference type="PANTHER" id="PTHR32305">
    <property type="match status" value="1"/>
</dbReference>
<dbReference type="InterPro" id="IPR006530">
    <property type="entry name" value="YD"/>
</dbReference>
<comment type="caution">
    <text evidence="6">The sequence shown here is derived from an EMBL/GenBank/DDBJ whole genome shotgun (WGS) entry which is preliminary data.</text>
</comment>
<dbReference type="Pfam" id="PF05593">
    <property type="entry name" value="RHS_repeat"/>
    <property type="match status" value="6"/>
</dbReference>
<dbReference type="RefSeq" id="WP_144749477.1">
    <property type="nucleotide sequence ID" value="NZ_VMNW02000063.1"/>
</dbReference>
<proteinExistence type="predicted"/>
<dbReference type="PANTHER" id="PTHR32305:SF15">
    <property type="entry name" value="PROTEIN RHSA-RELATED"/>
    <property type="match status" value="1"/>
</dbReference>
<dbReference type="InterPro" id="IPR038332">
    <property type="entry name" value="PPE_sf"/>
</dbReference>
<evidence type="ECO:0000313" key="7">
    <source>
        <dbReference type="Proteomes" id="UP000319769"/>
    </source>
</evidence>
<evidence type="ECO:0000259" key="4">
    <source>
        <dbReference type="Pfam" id="PF25023"/>
    </source>
</evidence>
<reference evidence="6" key="1">
    <citation type="submission" date="2019-09" db="EMBL/GenBank/DDBJ databases">
        <authorList>
            <person name="Teo W.F.A."/>
            <person name="Duangmal K."/>
        </authorList>
    </citation>
    <scope>NUCLEOTIDE SEQUENCE [LARGE SCALE GENOMIC DNA]</scope>
    <source>
        <strain evidence="6">K81G1</strain>
    </source>
</reference>
<dbReference type="InterPro" id="IPR022385">
    <property type="entry name" value="Rhs_assc_core"/>
</dbReference>
<dbReference type="InterPro" id="IPR036689">
    <property type="entry name" value="ESAT-6-like_sf"/>
</dbReference>
<dbReference type="Proteomes" id="UP000319769">
    <property type="component" value="Unassembled WGS sequence"/>
</dbReference>
<dbReference type="InterPro" id="IPR045351">
    <property type="entry name" value="DUF6531"/>
</dbReference>
<dbReference type="SUPFAM" id="SSF140453">
    <property type="entry name" value="EsxAB dimer-like"/>
    <property type="match status" value="1"/>
</dbReference>
<dbReference type="OrthoDB" id="4981820at2"/>
<dbReference type="InterPro" id="IPR056823">
    <property type="entry name" value="TEN-like_YD-shell"/>
</dbReference>
<dbReference type="Gene3D" id="1.20.1260.20">
    <property type="entry name" value="PPE superfamily"/>
    <property type="match status" value="1"/>
</dbReference>
<accession>A0A5N0USA6</accession>
<keyword evidence="7" id="KW-1185">Reference proteome</keyword>
<protein>
    <submittedName>
        <fullName evidence="6">RHS repeat protein</fullName>
    </submittedName>
</protein>
<dbReference type="Pfam" id="PF25023">
    <property type="entry name" value="TEN_YD-shell"/>
    <property type="match status" value="1"/>
</dbReference>
<evidence type="ECO:0000259" key="5">
    <source>
        <dbReference type="Pfam" id="PF25547"/>
    </source>
</evidence>
<feature type="domain" description="Outer membrane channel protein CpnT-like N-terminal" evidence="5">
    <location>
        <begin position="86"/>
        <end position="201"/>
    </location>
</feature>
<dbReference type="Gene3D" id="2.180.10.10">
    <property type="entry name" value="RHS repeat-associated core"/>
    <property type="match status" value="3"/>
</dbReference>
<feature type="domain" description="Teneurin-like YD-shell" evidence="4">
    <location>
        <begin position="1059"/>
        <end position="1314"/>
    </location>
</feature>
<evidence type="ECO:0000256" key="1">
    <source>
        <dbReference type="ARBA" id="ARBA00022737"/>
    </source>
</evidence>
<dbReference type="NCBIfam" id="TIGR03696">
    <property type="entry name" value="Rhs_assc_core"/>
    <property type="match status" value="1"/>
</dbReference>
<dbReference type="InterPro" id="IPR050708">
    <property type="entry name" value="T6SS_VgrG/RHS"/>
</dbReference>
<name>A0A5N0USA6_9PSEU</name>